<dbReference type="InterPro" id="IPR050312">
    <property type="entry name" value="IolE/XylAMocC-like"/>
</dbReference>
<dbReference type="Gene3D" id="3.20.20.150">
    <property type="entry name" value="Divalent-metal-dependent TIM barrel enzymes"/>
    <property type="match status" value="1"/>
</dbReference>
<protein>
    <submittedName>
        <fullName evidence="2">Xylose isomerase</fullName>
    </submittedName>
</protein>
<dbReference type="PANTHER" id="PTHR12110">
    <property type="entry name" value="HYDROXYPYRUVATE ISOMERASE"/>
    <property type="match status" value="1"/>
</dbReference>
<accession>A0A1S9PM94</accession>
<dbReference type="Proteomes" id="UP000189739">
    <property type="component" value="Unassembled WGS sequence"/>
</dbReference>
<dbReference type="InterPro" id="IPR013022">
    <property type="entry name" value="Xyl_isomerase-like_TIM-brl"/>
</dbReference>
<name>A0A1S9PM94_9SPHI</name>
<feature type="domain" description="Xylose isomerase-like TIM barrel" evidence="1">
    <location>
        <begin position="60"/>
        <end position="303"/>
    </location>
</feature>
<keyword evidence="2" id="KW-0413">Isomerase</keyword>
<gene>
    <name evidence="2" type="ORF">BC343_03210</name>
</gene>
<dbReference type="GO" id="GO:0016853">
    <property type="term" value="F:isomerase activity"/>
    <property type="evidence" value="ECO:0007669"/>
    <property type="project" value="UniProtKB-KW"/>
</dbReference>
<organism evidence="2 3">
    <name type="scientific">Mucilaginibacter pedocola</name>
    <dbReference type="NCBI Taxonomy" id="1792845"/>
    <lineage>
        <taxon>Bacteria</taxon>
        <taxon>Pseudomonadati</taxon>
        <taxon>Bacteroidota</taxon>
        <taxon>Sphingobacteriia</taxon>
        <taxon>Sphingobacteriales</taxon>
        <taxon>Sphingobacteriaceae</taxon>
        <taxon>Mucilaginibacter</taxon>
    </lineage>
</organism>
<dbReference type="AlphaFoldDB" id="A0A1S9PM94"/>
<dbReference type="PROSITE" id="PS51318">
    <property type="entry name" value="TAT"/>
    <property type="match status" value="1"/>
</dbReference>
<dbReference type="Pfam" id="PF01261">
    <property type="entry name" value="AP_endonuc_2"/>
    <property type="match status" value="1"/>
</dbReference>
<evidence type="ECO:0000313" key="3">
    <source>
        <dbReference type="Proteomes" id="UP000189739"/>
    </source>
</evidence>
<dbReference type="RefSeq" id="WP_078346267.1">
    <property type="nucleotide sequence ID" value="NZ_MBTF01000001.1"/>
</dbReference>
<sequence>MTINNRRNFLKTAGTLAIGGIALSSKAVSLLNFKPKHAVGIQLFTFFNVMDADVKGTLTKVSAAGYKEIESAFSTKGGYYGLKPKEFKALVNGEGLAWKSHHVLGAPFKLPPGSKMPAGADGKPITIPPMLNLRDNAQQLVDEAAEGGVTYLVCANTPIGSLDEIKQSIETLNKSAELATKAGLQFCYHNHDAEFKAVEGKIPYDLMLAETDPKHTKFELDLAWAIKAGKDPVEMFKQHPGRFPLWHVKDLDAARETILPVGSGTINFKPIFAAAASSGMQHFFVEHDMPKNPYASMASSIAYIDKKLLA</sequence>
<evidence type="ECO:0000259" key="1">
    <source>
        <dbReference type="Pfam" id="PF01261"/>
    </source>
</evidence>
<dbReference type="STRING" id="1792845.BC343_03210"/>
<dbReference type="InterPro" id="IPR006311">
    <property type="entry name" value="TAT_signal"/>
</dbReference>
<dbReference type="InterPro" id="IPR036237">
    <property type="entry name" value="Xyl_isomerase-like_sf"/>
</dbReference>
<proteinExistence type="predicted"/>
<dbReference type="PANTHER" id="PTHR12110:SF41">
    <property type="entry name" value="INOSOSE DEHYDRATASE"/>
    <property type="match status" value="1"/>
</dbReference>
<reference evidence="2 3" key="1">
    <citation type="submission" date="2016-07" db="EMBL/GenBank/DDBJ databases">
        <title>Genomic analysis of zinc-resistant bacterium Mucilaginibacter pedocola TBZ30.</title>
        <authorList>
            <person name="Huang J."/>
            <person name="Tang J."/>
        </authorList>
    </citation>
    <scope>NUCLEOTIDE SEQUENCE [LARGE SCALE GENOMIC DNA]</scope>
    <source>
        <strain evidence="2 3">TBZ30</strain>
    </source>
</reference>
<evidence type="ECO:0000313" key="2">
    <source>
        <dbReference type="EMBL" id="OOQ62073.1"/>
    </source>
</evidence>
<dbReference type="EMBL" id="MBTF01000001">
    <property type="protein sequence ID" value="OOQ62073.1"/>
    <property type="molecule type" value="Genomic_DNA"/>
</dbReference>
<dbReference type="SUPFAM" id="SSF51658">
    <property type="entry name" value="Xylose isomerase-like"/>
    <property type="match status" value="1"/>
</dbReference>
<comment type="caution">
    <text evidence="2">The sequence shown here is derived from an EMBL/GenBank/DDBJ whole genome shotgun (WGS) entry which is preliminary data.</text>
</comment>
<keyword evidence="3" id="KW-1185">Reference proteome</keyword>